<dbReference type="Pfam" id="PF12771">
    <property type="entry name" value="SusD-like_2"/>
    <property type="match status" value="1"/>
</dbReference>
<proteinExistence type="predicted"/>
<comment type="caution">
    <text evidence="1">The sequence shown here is derived from an EMBL/GenBank/DDBJ whole genome shotgun (WGS) entry which is preliminary data.</text>
</comment>
<dbReference type="PROSITE" id="PS51257">
    <property type="entry name" value="PROKAR_LIPOPROTEIN"/>
    <property type="match status" value="1"/>
</dbReference>
<organism evidence="1 2">
    <name type="scientific">Sphingobacterium cellulitidis</name>
    <dbReference type="NCBI Taxonomy" id="1768011"/>
    <lineage>
        <taxon>Bacteria</taxon>
        <taxon>Pseudomonadati</taxon>
        <taxon>Bacteroidota</taxon>
        <taxon>Sphingobacteriia</taxon>
        <taxon>Sphingobacteriales</taxon>
        <taxon>Sphingobacteriaceae</taxon>
        <taxon>Sphingobacterium</taxon>
    </lineage>
</organism>
<evidence type="ECO:0000313" key="1">
    <source>
        <dbReference type="EMBL" id="GGE30925.1"/>
    </source>
</evidence>
<evidence type="ECO:0000313" key="2">
    <source>
        <dbReference type="Proteomes" id="UP000614460"/>
    </source>
</evidence>
<dbReference type="EMBL" id="BMKM01000011">
    <property type="protein sequence ID" value="GGE30925.1"/>
    <property type="molecule type" value="Genomic_DNA"/>
</dbReference>
<accession>A0A8H9G3D3</accession>
<dbReference type="Gene3D" id="1.25.40.390">
    <property type="match status" value="1"/>
</dbReference>
<dbReference type="SUPFAM" id="SSF48452">
    <property type="entry name" value="TPR-like"/>
    <property type="match status" value="1"/>
</dbReference>
<sequence length="533" mass="58408">MLLKNKFKYMSLGLGLVLSLGSCKKALDINDNPNQATYSTPELVLPQAIVQTARNVVPFNTSGMRLMYIANAGGVSGWGGGFLDYNWPAGHEAARWGDAYNNLTDYQYVVTNSAEAEGGQAFIQASEIMKAYNFMNLVDTYNDVPYSEALQGTAIIHPKFDKGTDIYADLAKKLDAAIAFFKTAEVTPAFTTADVLFKGDAKNWARFANTLKLKLVVKGKGKVTFASESIDAIGIITDDAIVNPKFTNIDGKNNPMWNTWSYNAAGNAPGTWGTQFIPTRYVMSFYDGYKIDDEGRADLIYQRGVNSPQNQLGDIDVTAVGLSPSTWVLSPLNGNIGPSNYRGYGVTKGPGAGQPVMLAAEANFLAAEAVLRGIMTGNAKTYFENGIKTSYLYLNKGETDVVVNGANAEEYLTKYKGENPESALVNFDLATTTEKKIEAIITQKFIAFNLLFSHEGWNEFRRTNYPSIRNPANNQIYLNNKANARNTFVSIQSAATSPDKLPTRFPYPNTEVAYNGSNVPSVDKFTSKIFWAK</sequence>
<dbReference type="InterPro" id="IPR011990">
    <property type="entry name" value="TPR-like_helical_dom_sf"/>
</dbReference>
<dbReference type="RefSeq" id="WP_094280575.1">
    <property type="nucleotide sequence ID" value="NZ_BMKM01000011.1"/>
</dbReference>
<dbReference type="AlphaFoldDB" id="A0A8H9G3D3"/>
<reference evidence="1" key="2">
    <citation type="submission" date="2020-09" db="EMBL/GenBank/DDBJ databases">
        <authorList>
            <person name="Sun Q."/>
            <person name="Zhou Y."/>
        </authorList>
    </citation>
    <scope>NUCLEOTIDE SEQUENCE</scope>
    <source>
        <strain evidence="1">CGMCC 1.15966</strain>
    </source>
</reference>
<keyword evidence="2" id="KW-1185">Reference proteome</keyword>
<dbReference type="InterPro" id="IPR041662">
    <property type="entry name" value="SusD-like_2"/>
</dbReference>
<reference evidence="1" key="1">
    <citation type="journal article" date="2014" name="Int. J. Syst. Evol. Microbiol.">
        <title>Complete genome sequence of Corynebacterium casei LMG S-19264T (=DSM 44701T), isolated from a smear-ripened cheese.</title>
        <authorList>
            <consortium name="US DOE Joint Genome Institute (JGI-PGF)"/>
            <person name="Walter F."/>
            <person name="Albersmeier A."/>
            <person name="Kalinowski J."/>
            <person name="Ruckert C."/>
        </authorList>
    </citation>
    <scope>NUCLEOTIDE SEQUENCE</scope>
    <source>
        <strain evidence="1">CGMCC 1.15966</strain>
    </source>
</reference>
<evidence type="ECO:0008006" key="3">
    <source>
        <dbReference type="Google" id="ProtNLM"/>
    </source>
</evidence>
<gene>
    <name evidence="1" type="ORF">GCM10011516_30850</name>
</gene>
<dbReference type="Proteomes" id="UP000614460">
    <property type="component" value="Unassembled WGS sequence"/>
</dbReference>
<protein>
    <recommendedName>
        <fullName evidence="3">SusD/RagB family nutrient-binding outer membrane lipoprotein</fullName>
    </recommendedName>
</protein>
<name>A0A8H9G3D3_9SPHI</name>